<keyword evidence="3" id="KW-1185">Reference proteome</keyword>
<reference evidence="2" key="2">
    <citation type="journal article" date="2023" name="IMA Fungus">
        <title>Comparative genomic study of the Penicillium genus elucidates a diverse pangenome and 15 lateral gene transfer events.</title>
        <authorList>
            <person name="Petersen C."/>
            <person name="Sorensen T."/>
            <person name="Nielsen M.R."/>
            <person name="Sondergaard T.E."/>
            <person name="Sorensen J.L."/>
            <person name="Fitzpatrick D.A."/>
            <person name="Frisvad J.C."/>
            <person name="Nielsen K.L."/>
        </authorList>
    </citation>
    <scope>NUCLEOTIDE SEQUENCE</scope>
    <source>
        <strain evidence="2">IBT 17660</strain>
    </source>
</reference>
<evidence type="ECO:0008006" key="4">
    <source>
        <dbReference type="Google" id="ProtNLM"/>
    </source>
</evidence>
<dbReference type="AlphaFoldDB" id="A0A9X0BTR6"/>
<sequence>MKFQALVSSLPLIVSLANAQATAAEHYAEICPANDGQEVEIQPGLFAKYNCDKATAVGVSATSNPATDPDACVLACEQTNGCVGSMWSGRSGPSCYLVQHADQPNLREKTQVAYITYRREEEEDIFPDPEEEDIFPDPVEDCQQATLVARRTPKCPAVHDQQRVRGGKTYKTWCNHDLKGAQVEFYEQHDLTFDECLDLCSTQSQCKAALWYPLADLPCKLHAQGYAKGKWVPNMVISVLKQ</sequence>
<evidence type="ECO:0000256" key="1">
    <source>
        <dbReference type="SAM" id="SignalP"/>
    </source>
</evidence>
<comment type="caution">
    <text evidence="2">The sequence shown here is derived from an EMBL/GenBank/DDBJ whole genome shotgun (WGS) entry which is preliminary data.</text>
</comment>
<organism evidence="2 3">
    <name type="scientific">Penicillium desertorum</name>
    <dbReference type="NCBI Taxonomy" id="1303715"/>
    <lineage>
        <taxon>Eukaryota</taxon>
        <taxon>Fungi</taxon>
        <taxon>Dikarya</taxon>
        <taxon>Ascomycota</taxon>
        <taxon>Pezizomycotina</taxon>
        <taxon>Eurotiomycetes</taxon>
        <taxon>Eurotiomycetidae</taxon>
        <taxon>Eurotiales</taxon>
        <taxon>Aspergillaceae</taxon>
        <taxon>Penicillium</taxon>
    </lineage>
</organism>
<protein>
    <recommendedName>
        <fullName evidence="4">Apple domain-containing protein</fullName>
    </recommendedName>
</protein>
<gene>
    <name evidence="2" type="ORF">N7530_002736</name>
</gene>
<reference evidence="2" key="1">
    <citation type="submission" date="2022-12" db="EMBL/GenBank/DDBJ databases">
        <authorList>
            <person name="Petersen C."/>
        </authorList>
    </citation>
    <scope>NUCLEOTIDE SEQUENCE</scope>
    <source>
        <strain evidence="2">IBT 17660</strain>
    </source>
</reference>
<dbReference type="Gene3D" id="3.50.4.10">
    <property type="entry name" value="Hepatocyte Growth Factor"/>
    <property type="match status" value="1"/>
</dbReference>
<accession>A0A9X0BTR6</accession>
<evidence type="ECO:0000313" key="3">
    <source>
        <dbReference type="Proteomes" id="UP001147760"/>
    </source>
</evidence>
<name>A0A9X0BTR6_9EURO</name>
<evidence type="ECO:0000313" key="2">
    <source>
        <dbReference type="EMBL" id="KAJ5483490.1"/>
    </source>
</evidence>
<dbReference type="Proteomes" id="UP001147760">
    <property type="component" value="Unassembled WGS sequence"/>
</dbReference>
<proteinExistence type="predicted"/>
<feature type="chain" id="PRO_5040829671" description="Apple domain-containing protein" evidence="1">
    <location>
        <begin position="20"/>
        <end position="242"/>
    </location>
</feature>
<feature type="signal peptide" evidence="1">
    <location>
        <begin position="1"/>
        <end position="19"/>
    </location>
</feature>
<dbReference type="OrthoDB" id="4459764at2759"/>
<keyword evidence="1" id="KW-0732">Signal</keyword>
<dbReference type="EMBL" id="JAPWDO010000002">
    <property type="protein sequence ID" value="KAJ5483490.1"/>
    <property type="molecule type" value="Genomic_DNA"/>
</dbReference>